<name>X1SGT8_9ZZZZ</name>
<gene>
    <name evidence="1" type="ORF">S12H4_38438</name>
</gene>
<reference evidence="1" key="1">
    <citation type="journal article" date="2014" name="Front. Microbiol.">
        <title>High frequency of phylogenetically diverse reductive dehalogenase-homologous genes in deep subseafloor sedimentary metagenomes.</title>
        <authorList>
            <person name="Kawai M."/>
            <person name="Futagami T."/>
            <person name="Toyoda A."/>
            <person name="Takaki Y."/>
            <person name="Nishi S."/>
            <person name="Hori S."/>
            <person name="Arai W."/>
            <person name="Tsubouchi T."/>
            <person name="Morono Y."/>
            <person name="Uchiyama I."/>
            <person name="Ito T."/>
            <person name="Fujiyama A."/>
            <person name="Inagaki F."/>
            <person name="Takami H."/>
        </authorList>
    </citation>
    <scope>NUCLEOTIDE SEQUENCE</scope>
    <source>
        <strain evidence="1">Expedition CK06-06</strain>
    </source>
</reference>
<comment type="caution">
    <text evidence="1">The sequence shown here is derived from an EMBL/GenBank/DDBJ whole genome shotgun (WGS) entry which is preliminary data.</text>
</comment>
<protein>
    <submittedName>
        <fullName evidence="1">Uncharacterized protein</fullName>
    </submittedName>
</protein>
<feature type="non-terminal residue" evidence="1">
    <location>
        <position position="1"/>
    </location>
</feature>
<proteinExistence type="predicted"/>
<evidence type="ECO:0000313" key="1">
    <source>
        <dbReference type="EMBL" id="GAI92188.1"/>
    </source>
</evidence>
<accession>X1SGT8</accession>
<sequence length="93" mass="10167">ISDIPGALREQPACRLGETVAFDCRAGTMKTESHIKTCGWCISFKPNKSISPFAGGWWIGDGKCTFPKTDTRFTVTGDTCENFKKNQMAIGDS</sequence>
<dbReference type="EMBL" id="BARW01023134">
    <property type="protein sequence ID" value="GAI92188.1"/>
    <property type="molecule type" value="Genomic_DNA"/>
</dbReference>
<organism evidence="1">
    <name type="scientific">marine sediment metagenome</name>
    <dbReference type="NCBI Taxonomy" id="412755"/>
    <lineage>
        <taxon>unclassified sequences</taxon>
        <taxon>metagenomes</taxon>
        <taxon>ecological metagenomes</taxon>
    </lineage>
</organism>
<dbReference type="AlphaFoldDB" id="X1SGT8"/>